<evidence type="ECO:0000259" key="8">
    <source>
        <dbReference type="Pfam" id="PF00185"/>
    </source>
</evidence>
<dbReference type="EC" id="2.1.3.3" evidence="3 7"/>
<dbReference type="PRINTS" id="PR00102">
    <property type="entry name" value="OTCASE"/>
</dbReference>
<feature type="binding site" evidence="6">
    <location>
        <position position="79"/>
    </location>
    <ligand>
        <name>carbamoyl phosphate</name>
        <dbReference type="ChEBI" id="CHEBI:58228"/>
    </ligand>
</feature>
<evidence type="ECO:0000256" key="7">
    <source>
        <dbReference type="NCBIfam" id="TIGR00658"/>
    </source>
</evidence>
<feature type="binding site" evidence="6">
    <location>
        <position position="294"/>
    </location>
    <ligand>
        <name>carbamoyl phosphate</name>
        <dbReference type="ChEBI" id="CHEBI:58228"/>
    </ligand>
</feature>
<dbReference type="InterPro" id="IPR024904">
    <property type="entry name" value="OTCase_ArgI"/>
</dbReference>
<dbReference type="GO" id="GO:0019240">
    <property type="term" value="P:citrulline biosynthetic process"/>
    <property type="evidence" value="ECO:0007669"/>
    <property type="project" value="TreeGrafter"/>
</dbReference>
<dbReference type="NCBIfam" id="TIGR00658">
    <property type="entry name" value="orni_carb_tr"/>
    <property type="match status" value="1"/>
</dbReference>
<evidence type="ECO:0000256" key="1">
    <source>
        <dbReference type="ARBA" id="ARBA00004975"/>
    </source>
</evidence>
<accession>F2LX43</accession>
<keyword evidence="6" id="KW-0963">Cytoplasm</keyword>
<dbReference type="InParanoid" id="F2LX43"/>
<organism evidence="10 11">
    <name type="scientific">Hippea maritima (strain ATCC 700847 / DSM 10411 / MH2)</name>
    <dbReference type="NCBI Taxonomy" id="760142"/>
    <lineage>
        <taxon>Bacteria</taxon>
        <taxon>Pseudomonadati</taxon>
        <taxon>Campylobacterota</taxon>
        <taxon>Desulfurellia</taxon>
        <taxon>Desulfurellales</taxon>
        <taxon>Hippeaceae</taxon>
        <taxon>Hippea</taxon>
    </lineage>
</organism>
<dbReference type="RefSeq" id="WP_013681146.1">
    <property type="nucleotide sequence ID" value="NC_015318.1"/>
</dbReference>
<dbReference type="HOGENOM" id="CLU_043846_3_2_7"/>
<dbReference type="KEGG" id="hmr:Hipma_0121"/>
<dbReference type="STRING" id="760142.Hipma_0121"/>
<dbReference type="GO" id="GO:0005737">
    <property type="term" value="C:cytoplasm"/>
    <property type="evidence" value="ECO:0007669"/>
    <property type="project" value="UniProtKB-SubCell"/>
</dbReference>
<dbReference type="InterPro" id="IPR006131">
    <property type="entry name" value="Asp_carbamoyltransf_Asp/Orn-bd"/>
</dbReference>
<reference evidence="10 11" key="1">
    <citation type="journal article" date="2011" name="Stand. Genomic Sci.">
        <title>Complete genome sequence of the thermophilic sulfur-reducer Hippea maritima type strain (MH(2)).</title>
        <authorList>
            <person name="Huntemann M."/>
            <person name="Lu M."/>
            <person name="Nolan M."/>
            <person name="Lapidus A."/>
            <person name="Lucas S."/>
            <person name="Hammon N."/>
            <person name="Deshpande S."/>
            <person name="Cheng J.F."/>
            <person name="Tapia R."/>
            <person name="Han C."/>
            <person name="Goodwin L."/>
            <person name="Pitluck S."/>
            <person name="Liolios K."/>
            <person name="Pagani I."/>
            <person name="Ivanova N."/>
            <person name="Ovchinikova G."/>
            <person name="Pati A."/>
            <person name="Chen A."/>
            <person name="Palaniappan K."/>
            <person name="Land M."/>
            <person name="Hauser L."/>
            <person name="Jeffries C.D."/>
            <person name="Detter J.C."/>
            <person name="Brambilla E.M."/>
            <person name="Rohde M."/>
            <person name="Spring S."/>
            <person name="Goker M."/>
            <person name="Woyke T."/>
            <person name="Bristow J."/>
            <person name="Eisen J.A."/>
            <person name="Markowitz V."/>
            <person name="Hugenholtz P."/>
            <person name="Kyrpides N.C."/>
            <person name="Klenk H.P."/>
            <person name="Mavromatis K."/>
        </authorList>
    </citation>
    <scope>NUCLEOTIDE SEQUENCE [LARGE SCALE GENOMIC DNA]</scope>
    <source>
        <strain evidence="11">ATCC 700847 / DSM 10411 / MH2</strain>
    </source>
</reference>
<dbReference type="NCBIfam" id="NF001986">
    <property type="entry name" value="PRK00779.1"/>
    <property type="match status" value="1"/>
</dbReference>
<feature type="binding site" evidence="6">
    <location>
        <position position="103"/>
    </location>
    <ligand>
        <name>carbamoyl phosphate</name>
        <dbReference type="ChEBI" id="CHEBI:58228"/>
    </ligand>
</feature>
<reference evidence="11" key="2">
    <citation type="submission" date="2011-03" db="EMBL/GenBank/DDBJ databases">
        <title>The complete genome of Hippea maritima DSM 10411.</title>
        <authorList>
            <consortium name="US DOE Joint Genome Institute (JGI-PGF)"/>
            <person name="Lucas S."/>
            <person name="Copeland A."/>
            <person name="Lapidus A."/>
            <person name="Bruce D."/>
            <person name="Goodwin L."/>
            <person name="Pitluck S."/>
            <person name="Peters L."/>
            <person name="Kyrpides N."/>
            <person name="Mavromatis K."/>
            <person name="Pagani I."/>
            <person name="Ivanova N."/>
            <person name="Mikhailova N."/>
            <person name="Lu M."/>
            <person name="Detter J.C."/>
            <person name="Tapia R."/>
            <person name="Han C."/>
            <person name="Land M."/>
            <person name="Hauser L."/>
            <person name="Markowitz V."/>
            <person name="Cheng J.-F."/>
            <person name="Hugenholtz P."/>
            <person name="Woyke T."/>
            <person name="Wu D."/>
            <person name="Spring S."/>
            <person name="Schroeder M."/>
            <person name="Brambilla E."/>
            <person name="Klenk H.-P."/>
            <person name="Eisen J.A."/>
        </authorList>
    </citation>
    <scope>NUCLEOTIDE SEQUENCE [LARGE SCALE GENOMIC DNA]</scope>
    <source>
        <strain evidence="11">ATCC 700847 / DSM 10411 / MH2</strain>
    </source>
</reference>
<dbReference type="eggNOG" id="COG0078">
    <property type="taxonomic scope" value="Bacteria"/>
</dbReference>
<feature type="binding site" evidence="6">
    <location>
        <begin position="229"/>
        <end position="230"/>
    </location>
    <ligand>
        <name>L-ornithine</name>
        <dbReference type="ChEBI" id="CHEBI:46911"/>
    </ligand>
</feature>
<comment type="similarity">
    <text evidence="2 6">Belongs to the aspartate/ornithine carbamoyltransferase superfamily. OTCase family.</text>
</comment>
<dbReference type="Gene3D" id="3.40.50.1370">
    <property type="entry name" value="Aspartate/ornithine carbamoyltransferase"/>
    <property type="match status" value="2"/>
</dbReference>
<dbReference type="PROSITE" id="PS00097">
    <property type="entry name" value="CARBAMOYLTRANSFERASE"/>
    <property type="match status" value="1"/>
</dbReference>
<dbReference type="InterPro" id="IPR006130">
    <property type="entry name" value="Asp/Orn_carbamoylTrfase"/>
</dbReference>
<dbReference type="Proteomes" id="UP000008139">
    <property type="component" value="Chromosome"/>
</dbReference>
<evidence type="ECO:0000313" key="11">
    <source>
        <dbReference type="Proteomes" id="UP000008139"/>
    </source>
</evidence>
<protein>
    <recommendedName>
        <fullName evidence="3 7">Ornithine carbamoyltransferase</fullName>
        <ecNumber evidence="3 7">2.1.3.3</ecNumber>
    </recommendedName>
</protein>
<evidence type="ECO:0000256" key="2">
    <source>
        <dbReference type="ARBA" id="ARBA00007805"/>
    </source>
</evidence>
<evidence type="ECO:0000256" key="4">
    <source>
        <dbReference type="ARBA" id="ARBA00022679"/>
    </source>
</evidence>
<dbReference type="PANTHER" id="PTHR45753:SF3">
    <property type="entry name" value="ORNITHINE TRANSCARBAMYLASE, MITOCHONDRIAL"/>
    <property type="match status" value="1"/>
</dbReference>
<feature type="binding site" evidence="6">
    <location>
        <begin position="265"/>
        <end position="266"/>
    </location>
    <ligand>
        <name>carbamoyl phosphate</name>
        <dbReference type="ChEBI" id="CHEBI:58228"/>
    </ligand>
</feature>
<dbReference type="Pfam" id="PF02729">
    <property type="entry name" value="OTCace_N"/>
    <property type="match status" value="1"/>
</dbReference>
<keyword evidence="11" id="KW-1185">Reference proteome</keyword>
<evidence type="ECO:0000313" key="10">
    <source>
        <dbReference type="EMBL" id="AEA33101.1"/>
    </source>
</evidence>
<feature type="binding site" evidence="6">
    <location>
        <position position="225"/>
    </location>
    <ligand>
        <name>L-ornithine</name>
        <dbReference type="ChEBI" id="CHEBI:46911"/>
    </ligand>
</feature>
<comment type="pathway">
    <text evidence="1">Amino-acid biosynthesis; L-arginine biosynthesis; L-arginine from L-ornithine and carbamoyl phosphate: step 1/3.</text>
</comment>
<dbReference type="Pfam" id="PF00185">
    <property type="entry name" value="OTCace"/>
    <property type="match status" value="1"/>
</dbReference>
<dbReference type="HAMAP" id="MF_01109">
    <property type="entry name" value="OTCase"/>
    <property type="match status" value="1"/>
</dbReference>
<evidence type="ECO:0000259" key="9">
    <source>
        <dbReference type="Pfam" id="PF02729"/>
    </source>
</evidence>
<proteinExistence type="inferred from homology"/>
<feature type="binding site" evidence="6">
    <location>
        <begin position="52"/>
        <end position="55"/>
    </location>
    <ligand>
        <name>carbamoyl phosphate</name>
        <dbReference type="ChEBI" id="CHEBI:58228"/>
    </ligand>
</feature>
<dbReference type="FunFam" id="3.40.50.1370:FF:000008">
    <property type="entry name" value="Ornithine carbamoyltransferase"/>
    <property type="match status" value="1"/>
</dbReference>
<dbReference type="PANTHER" id="PTHR45753">
    <property type="entry name" value="ORNITHINE CARBAMOYLTRANSFERASE, MITOCHONDRIAL"/>
    <property type="match status" value="1"/>
</dbReference>
<dbReference type="InterPro" id="IPR006132">
    <property type="entry name" value="Asp/Orn_carbamoyltranf_P-bd"/>
</dbReference>
<dbReference type="EMBL" id="CP002606">
    <property type="protein sequence ID" value="AEA33101.1"/>
    <property type="molecule type" value="Genomic_DNA"/>
</dbReference>
<gene>
    <name evidence="10" type="ordered locus">Hipma_0121</name>
</gene>
<dbReference type="GO" id="GO:0016597">
    <property type="term" value="F:amino acid binding"/>
    <property type="evidence" value="ECO:0007669"/>
    <property type="project" value="InterPro"/>
</dbReference>
<name>F2LX43_HIPMA</name>
<feature type="binding site" evidence="6">
    <location>
        <position position="161"/>
    </location>
    <ligand>
        <name>L-ornithine</name>
        <dbReference type="ChEBI" id="CHEBI:46911"/>
    </ligand>
</feature>
<feature type="domain" description="Aspartate/ornithine carbamoyltransferase Asp/Orn-binding" evidence="8">
    <location>
        <begin position="149"/>
        <end position="302"/>
    </location>
</feature>
<feature type="binding site" evidence="6">
    <location>
        <begin position="130"/>
        <end position="133"/>
    </location>
    <ligand>
        <name>carbamoyl phosphate</name>
        <dbReference type="ChEBI" id="CHEBI:58228"/>
    </ligand>
</feature>
<dbReference type="GO" id="GO:0004585">
    <property type="term" value="F:ornithine carbamoyltransferase activity"/>
    <property type="evidence" value="ECO:0007669"/>
    <property type="project" value="UniProtKB-UniRule"/>
</dbReference>
<dbReference type="GO" id="GO:0042450">
    <property type="term" value="P:L-arginine biosynthetic process via ornithine"/>
    <property type="evidence" value="ECO:0007669"/>
    <property type="project" value="UniProtKB-UniRule"/>
</dbReference>
<comment type="subcellular location">
    <subcellularLocation>
        <location evidence="6">Cytoplasm</location>
    </subcellularLocation>
</comment>
<dbReference type="FunCoup" id="F2LX43">
    <property type="interactions" value="356"/>
</dbReference>
<comment type="catalytic activity">
    <reaction evidence="5 6">
        <text>carbamoyl phosphate + L-ornithine = L-citrulline + phosphate + H(+)</text>
        <dbReference type="Rhea" id="RHEA:19513"/>
        <dbReference type="ChEBI" id="CHEBI:15378"/>
        <dbReference type="ChEBI" id="CHEBI:43474"/>
        <dbReference type="ChEBI" id="CHEBI:46911"/>
        <dbReference type="ChEBI" id="CHEBI:57743"/>
        <dbReference type="ChEBI" id="CHEBI:58228"/>
        <dbReference type="EC" id="2.1.3.3"/>
    </reaction>
</comment>
<dbReference type="PRINTS" id="PR00100">
    <property type="entry name" value="AOTCASE"/>
</dbReference>
<dbReference type="OrthoDB" id="9774690at2"/>
<evidence type="ECO:0000256" key="3">
    <source>
        <dbReference type="ARBA" id="ARBA00013007"/>
    </source>
</evidence>
<keyword evidence="4 6" id="KW-0808">Transferase</keyword>
<evidence type="ECO:0000256" key="5">
    <source>
        <dbReference type="ARBA" id="ARBA00048772"/>
    </source>
</evidence>
<dbReference type="SUPFAM" id="SSF53671">
    <property type="entry name" value="Aspartate/ornithine carbamoyltransferase"/>
    <property type="match status" value="1"/>
</dbReference>
<sequence length="309" mass="34952">MIRHCLSLKDLTKQEILELLDLSQQIKNKIKSKQDYKPLSGVILGMIFEKPSTRTRLSFEAGMKRLGGDAIFLSPRDIQLGRGETIEDTARVISRYVDIVMIRTFEHSRIERFAQYSTVPVINALTDLLHPCQVLADLLTIKEKLGRIEDIKVAFFGDGNNMANSWIYAAAVLGFELRVATPVDFAPNGVVVKEALELATKSGARIILTNNPEEAAKDADVLYTDVWASMGQEDQKEKKHALMRPYQVNRELVKYANKDYIFMHCLPAHRGEEVEAEVIDDEKHSVIFDEAENRTYAQLATIMNLIGRV</sequence>
<evidence type="ECO:0000256" key="6">
    <source>
        <dbReference type="HAMAP-Rule" id="MF_01109"/>
    </source>
</evidence>
<dbReference type="InterPro" id="IPR036901">
    <property type="entry name" value="Asp/Orn_carbamoylTrfase_sf"/>
</dbReference>
<dbReference type="InterPro" id="IPR002292">
    <property type="entry name" value="Orn/put_carbamltrans"/>
</dbReference>
<feature type="domain" description="Aspartate/ornithine carbamoyltransferase carbamoyl-P binding" evidence="9">
    <location>
        <begin position="3"/>
        <end position="143"/>
    </location>
</feature>
<dbReference type="AlphaFoldDB" id="F2LX43"/>